<keyword evidence="11" id="KW-0482">Metalloprotease</keyword>
<keyword evidence="13" id="KW-0325">Glycoprotein</keyword>
<dbReference type="GO" id="GO:0006508">
    <property type="term" value="P:proteolysis"/>
    <property type="evidence" value="ECO:0007669"/>
    <property type="project" value="UniProtKB-KW"/>
</dbReference>
<keyword evidence="4" id="KW-0645">Protease</keyword>
<sequence>MNGWVRQMGFPVITINTNTGQISQEHFLLDPDSRPSVPPSEFKYEWIVPIKWMEAGVVQKEIWLLKKKDKNNMLTSDQWVLANLNVTGYYRVNYDIGNWERLLAQLSTNHQVIPVINRAQLVDDAFNLARANLISTTLALRTTKYLSKEIEYIPWESALDNLEYFYLMFDGTEVYWTMQDYMRNLVTPLFQHFKSLTSNWTKVPEDHSDQYNEVNAIRVACSSGLEECQSLTKVLYRQWMDDPDNNRIHPNLRTVVYCSAIAAGGVLEWDFGWNMLKNATIASEADKLMSSLACTKDNFLLKRYLDYTLDPDKIRKQDATSVILFISSNVEGEKLAWDFVTKNWHNMFTQYGVGSFSFANLISGVTKGFSTSDERDQLHKFKEDNSDIGFGSGTLALEQAIERTNANIKWVNKNQQDVLNWFLSETKHFCIGCPTG</sequence>
<dbReference type="Gene3D" id="1.25.50.20">
    <property type="match status" value="1"/>
</dbReference>
<evidence type="ECO:0000256" key="10">
    <source>
        <dbReference type="ARBA" id="ARBA00022989"/>
    </source>
</evidence>
<keyword evidence="16" id="KW-1185">Reference proteome</keyword>
<dbReference type="GO" id="GO:0046872">
    <property type="term" value="F:metal ion binding"/>
    <property type="evidence" value="ECO:0007669"/>
    <property type="project" value="UniProtKB-KW"/>
</dbReference>
<evidence type="ECO:0000313" key="16">
    <source>
        <dbReference type="Proteomes" id="UP001557470"/>
    </source>
</evidence>
<evidence type="ECO:0000256" key="3">
    <source>
        <dbReference type="ARBA" id="ARBA00010136"/>
    </source>
</evidence>
<comment type="cofactor">
    <cofactor evidence="1">
        <name>Zn(2+)</name>
        <dbReference type="ChEBI" id="CHEBI:29105"/>
    </cofactor>
</comment>
<dbReference type="PANTHER" id="PTHR11533:SF271">
    <property type="entry name" value="AMINOPEPTIDASE"/>
    <property type="match status" value="1"/>
</dbReference>
<keyword evidence="6" id="KW-0479">Metal-binding</keyword>
<evidence type="ECO:0000259" key="14">
    <source>
        <dbReference type="Pfam" id="PF11838"/>
    </source>
</evidence>
<dbReference type="GO" id="GO:0016020">
    <property type="term" value="C:membrane"/>
    <property type="evidence" value="ECO:0007669"/>
    <property type="project" value="UniProtKB-SubCell"/>
</dbReference>
<comment type="caution">
    <text evidence="15">The sequence shown here is derived from an EMBL/GenBank/DDBJ whole genome shotgun (WGS) entry which is preliminary data.</text>
</comment>
<dbReference type="FunFam" id="2.60.40.1910:FF:000005">
    <property type="entry name" value="Aminopeptidase"/>
    <property type="match status" value="1"/>
</dbReference>
<dbReference type="Proteomes" id="UP001557470">
    <property type="component" value="Unassembled WGS sequence"/>
</dbReference>
<keyword evidence="10" id="KW-1133">Transmembrane helix</keyword>
<evidence type="ECO:0000256" key="4">
    <source>
        <dbReference type="ARBA" id="ARBA00022670"/>
    </source>
</evidence>
<evidence type="ECO:0000256" key="1">
    <source>
        <dbReference type="ARBA" id="ARBA00001947"/>
    </source>
</evidence>
<dbReference type="FunFam" id="1.25.50.20:FF:000012">
    <property type="entry name" value="Aminopeptidase N"/>
    <property type="match status" value="1"/>
</dbReference>
<evidence type="ECO:0000256" key="11">
    <source>
        <dbReference type="ARBA" id="ARBA00023049"/>
    </source>
</evidence>
<accession>A0ABD0WZE9</accession>
<feature type="domain" description="ERAP1-like C-terminal" evidence="14">
    <location>
        <begin position="79"/>
        <end position="404"/>
    </location>
</feature>
<keyword evidence="9" id="KW-0735">Signal-anchor</keyword>
<keyword evidence="7" id="KW-0378">Hydrolase</keyword>
<dbReference type="AlphaFoldDB" id="A0ABD0WZE9"/>
<evidence type="ECO:0000256" key="2">
    <source>
        <dbReference type="ARBA" id="ARBA00004606"/>
    </source>
</evidence>
<gene>
    <name evidence="15" type="ORF">UPYG_G00261690</name>
</gene>
<keyword evidence="8" id="KW-0862">Zinc</keyword>
<dbReference type="Pfam" id="PF11838">
    <property type="entry name" value="ERAP1_C"/>
    <property type="match status" value="1"/>
</dbReference>
<name>A0ABD0WZE9_UMBPY</name>
<evidence type="ECO:0000256" key="5">
    <source>
        <dbReference type="ARBA" id="ARBA00022692"/>
    </source>
</evidence>
<evidence type="ECO:0000256" key="8">
    <source>
        <dbReference type="ARBA" id="ARBA00022833"/>
    </source>
</evidence>
<protein>
    <recommendedName>
        <fullName evidence="14">ERAP1-like C-terminal domain-containing protein</fullName>
    </recommendedName>
</protein>
<evidence type="ECO:0000256" key="13">
    <source>
        <dbReference type="ARBA" id="ARBA00023180"/>
    </source>
</evidence>
<dbReference type="EMBL" id="JAGEUA010000008">
    <property type="protein sequence ID" value="KAL0968053.1"/>
    <property type="molecule type" value="Genomic_DNA"/>
</dbReference>
<organism evidence="15 16">
    <name type="scientific">Umbra pygmaea</name>
    <name type="common">Eastern mudminnow</name>
    <dbReference type="NCBI Taxonomy" id="75934"/>
    <lineage>
        <taxon>Eukaryota</taxon>
        <taxon>Metazoa</taxon>
        <taxon>Chordata</taxon>
        <taxon>Craniata</taxon>
        <taxon>Vertebrata</taxon>
        <taxon>Euteleostomi</taxon>
        <taxon>Actinopterygii</taxon>
        <taxon>Neopterygii</taxon>
        <taxon>Teleostei</taxon>
        <taxon>Protacanthopterygii</taxon>
        <taxon>Esociformes</taxon>
        <taxon>Umbridae</taxon>
        <taxon>Umbra</taxon>
    </lineage>
</organism>
<keyword evidence="5" id="KW-0812">Transmembrane</keyword>
<comment type="subcellular location">
    <subcellularLocation>
        <location evidence="2">Membrane</location>
        <topology evidence="2">Single-pass type II membrane protein</topology>
    </subcellularLocation>
</comment>
<dbReference type="GO" id="GO:0008237">
    <property type="term" value="F:metallopeptidase activity"/>
    <property type="evidence" value="ECO:0007669"/>
    <property type="project" value="UniProtKB-KW"/>
</dbReference>
<reference evidence="15 16" key="1">
    <citation type="submission" date="2024-06" db="EMBL/GenBank/DDBJ databases">
        <authorList>
            <person name="Pan Q."/>
            <person name="Wen M."/>
            <person name="Jouanno E."/>
            <person name="Zahm M."/>
            <person name="Klopp C."/>
            <person name="Cabau C."/>
            <person name="Louis A."/>
            <person name="Berthelot C."/>
            <person name="Parey E."/>
            <person name="Roest Crollius H."/>
            <person name="Montfort J."/>
            <person name="Robinson-Rechavi M."/>
            <person name="Bouchez O."/>
            <person name="Lampietro C."/>
            <person name="Lopez Roques C."/>
            <person name="Donnadieu C."/>
            <person name="Postlethwait J."/>
            <person name="Bobe J."/>
            <person name="Verreycken H."/>
            <person name="Guiguen Y."/>
        </authorList>
    </citation>
    <scope>NUCLEOTIDE SEQUENCE [LARGE SCALE GENOMIC DNA]</scope>
    <source>
        <strain evidence="15">Up_M1</strain>
        <tissue evidence="15">Testis</tissue>
    </source>
</reference>
<comment type="similarity">
    <text evidence="3">Belongs to the peptidase M1 family.</text>
</comment>
<proteinExistence type="inferred from homology"/>
<evidence type="ECO:0000256" key="6">
    <source>
        <dbReference type="ARBA" id="ARBA00022723"/>
    </source>
</evidence>
<dbReference type="InterPro" id="IPR050344">
    <property type="entry name" value="Peptidase_M1_aminopeptidases"/>
</dbReference>
<evidence type="ECO:0000256" key="7">
    <source>
        <dbReference type="ARBA" id="ARBA00022801"/>
    </source>
</evidence>
<evidence type="ECO:0000256" key="12">
    <source>
        <dbReference type="ARBA" id="ARBA00023136"/>
    </source>
</evidence>
<dbReference type="InterPro" id="IPR024571">
    <property type="entry name" value="ERAP1-like_C_dom"/>
</dbReference>
<dbReference type="Gene3D" id="2.60.40.1910">
    <property type="match status" value="1"/>
</dbReference>
<evidence type="ECO:0000256" key="9">
    <source>
        <dbReference type="ARBA" id="ARBA00022968"/>
    </source>
</evidence>
<keyword evidence="12" id="KW-0472">Membrane</keyword>
<evidence type="ECO:0000313" key="15">
    <source>
        <dbReference type="EMBL" id="KAL0968053.1"/>
    </source>
</evidence>
<dbReference type="PANTHER" id="PTHR11533">
    <property type="entry name" value="PROTEASE M1 ZINC METALLOPROTEASE"/>
    <property type="match status" value="1"/>
</dbReference>